<sequence>MTVTPNGMARFRKRRLLHPRREVIQGTNVRNHSIRHSGSGGNKQEGGKPPGSLDQIPVWRFEWSEFPKAVKLIAKFGSPVNVLLR</sequence>
<evidence type="ECO:0000313" key="3">
    <source>
        <dbReference type="EnsemblMetazoa" id="ASIC011690-PA"/>
    </source>
</evidence>
<accession>A0A084W0U7</accession>
<dbReference type="VEuPathDB" id="VectorBase:ASIC011690"/>
<dbReference type="EnsemblMetazoa" id="ASIC011690-RA">
    <property type="protein sequence ID" value="ASIC011690-PA"/>
    <property type="gene ID" value="ASIC011690"/>
</dbReference>
<reference evidence="2 4" key="1">
    <citation type="journal article" date="2014" name="BMC Genomics">
        <title>Genome sequence of Anopheles sinensis provides insight into genetics basis of mosquito competence for malaria parasites.</title>
        <authorList>
            <person name="Zhou D."/>
            <person name="Zhang D."/>
            <person name="Ding G."/>
            <person name="Shi L."/>
            <person name="Hou Q."/>
            <person name="Ye Y."/>
            <person name="Xu Y."/>
            <person name="Zhou H."/>
            <person name="Xiong C."/>
            <person name="Li S."/>
            <person name="Yu J."/>
            <person name="Hong S."/>
            <person name="Yu X."/>
            <person name="Zou P."/>
            <person name="Chen C."/>
            <person name="Chang X."/>
            <person name="Wang W."/>
            <person name="Lv Y."/>
            <person name="Sun Y."/>
            <person name="Ma L."/>
            <person name="Shen B."/>
            <person name="Zhu C."/>
        </authorList>
    </citation>
    <scope>NUCLEOTIDE SEQUENCE [LARGE SCALE GENOMIC DNA]</scope>
</reference>
<evidence type="ECO:0000313" key="4">
    <source>
        <dbReference type="Proteomes" id="UP000030765"/>
    </source>
</evidence>
<name>A0A084W0U7_ANOSI</name>
<feature type="region of interest" description="Disordered" evidence="1">
    <location>
        <begin position="24"/>
        <end position="52"/>
    </location>
</feature>
<proteinExistence type="predicted"/>
<reference evidence="3" key="2">
    <citation type="submission" date="2020-05" db="UniProtKB">
        <authorList>
            <consortium name="EnsemblMetazoa"/>
        </authorList>
    </citation>
    <scope>IDENTIFICATION</scope>
</reference>
<dbReference type="AlphaFoldDB" id="A0A084W0U7"/>
<keyword evidence="4" id="KW-1185">Reference proteome</keyword>
<gene>
    <name evidence="2" type="ORF">ZHAS_00011690</name>
</gene>
<dbReference type="Proteomes" id="UP000030765">
    <property type="component" value="Unassembled WGS sequence"/>
</dbReference>
<dbReference type="EMBL" id="ATLV01019160">
    <property type="status" value="NOT_ANNOTATED_CDS"/>
    <property type="molecule type" value="Genomic_DNA"/>
</dbReference>
<organism evidence="2">
    <name type="scientific">Anopheles sinensis</name>
    <name type="common">Mosquito</name>
    <dbReference type="NCBI Taxonomy" id="74873"/>
    <lineage>
        <taxon>Eukaryota</taxon>
        <taxon>Metazoa</taxon>
        <taxon>Ecdysozoa</taxon>
        <taxon>Arthropoda</taxon>
        <taxon>Hexapoda</taxon>
        <taxon>Insecta</taxon>
        <taxon>Pterygota</taxon>
        <taxon>Neoptera</taxon>
        <taxon>Endopterygota</taxon>
        <taxon>Diptera</taxon>
        <taxon>Nematocera</taxon>
        <taxon>Culicoidea</taxon>
        <taxon>Culicidae</taxon>
        <taxon>Anophelinae</taxon>
        <taxon>Anopheles</taxon>
    </lineage>
</organism>
<evidence type="ECO:0000313" key="2">
    <source>
        <dbReference type="EMBL" id="KFB43841.1"/>
    </source>
</evidence>
<dbReference type="EMBL" id="KE525263">
    <property type="protein sequence ID" value="KFB43841.1"/>
    <property type="molecule type" value="Genomic_DNA"/>
</dbReference>
<evidence type="ECO:0000256" key="1">
    <source>
        <dbReference type="SAM" id="MobiDB-lite"/>
    </source>
</evidence>
<protein>
    <submittedName>
        <fullName evidence="2 3">Protein P1-P2</fullName>
    </submittedName>
</protein>